<dbReference type="KEGG" id="ppsr:I6J18_08460"/>
<evidence type="ECO:0000313" key="5">
    <source>
        <dbReference type="Proteomes" id="UP000595254"/>
    </source>
</evidence>
<dbReference type="GO" id="GO:0003960">
    <property type="term" value="F:quinone reductase (NADPH) activity"/>
    <property type="evidence" value="ECO:0007669"/>
    <property type="project" value="TreeGrafter"/>
</dbReference>
<evidence type="ECO:0000256" key="1">
    <source>
        <dbReference type="ARBA" id="ARBA00022857"/>
    </source>
</evidence>
<name>A0A974NQ95_PERPY</name>
<dbReference type="GO" id="GO:0070402">
    <property type="term" value="F:NADPH binding"/>
    <property type="evidence" value="ECO:0007669"/>
    <property type="project" value="TreeGrafter"/>
</dbReference>
<dbReference type="Pfam" id="PF00107">
    <property type="entry name" value="ADH_zinc_N"/>
    <property type="match status" value="1"/>
</dbReference>
<dbReference type="InterPro" id="IPR020843">
    <property type="entry name" value="ER"/>
</dbReference>
<keyword evidence="1" id="KW-0521">NADP</keyword>
<feature type="domain" description="Enoyl reductase (ER)" evidence="3">
    <location>
        <begin position="10"/>
        <end position="322"/>
    </location>
</feature>
<dbReference type="InterPro" id="IPR013154">
    <property type="entry name" value="ADH-like_N"/>
</dbReference>
<dbReference type="PROSITE" id="PS01162">
    <property type="entry name" value="QOR_ZETA_CRYSTAL"/>
    <property type="match status" value="1"/>
</dbReference>
<accession>A0A974NQ95</accession>
<protein>
    <submittedName>
        <fullName evidence="4">Zinc-binding dehydrogenase</fullName>
    </submittedName>
</protein>
<dbReference type="InterPro" id="IPR002364">
    <property type="entry name" value="Quin_OxRdtase/zeta-crystal_CS"/>
</dbReference>
<evidence type="ECO:0000259" key="3">
    <source>
        <dbReference type="SMART" id="SM00829"/>
    </source>
</evidence>
<reference evidence="4 5" key="1">
    <citation type="submission" date="2021-01" db="EMBL/GenBank/DDBJ databases">
        <title>FDA dAtabase for Regulatory Grade micrObial Sequences (FDA-ARGOS): Supporting development and validation of Infectious Disease Dx tests.</title>
        <authorList>
            <person name="Nelson B."/>
            <person name="Plummer A."/>
            <person name="Tallon L."/>
            <person name="Sadzewicz L."/>
            <person name="Zhao X."/>
            <person name="Boylan J."/>
            <person name="Ott S."/>
            <person name="Bowen H."/>
            <person name="Vavikolanu K."/>
            <person name="Mehta A."/>
            <person name="Aluvathingal J."/>
            <person name="Nadendla S."/>
            <person name="Myers T."/>
            <person name="Yan Y."/>
            <person name="Sichtig H."/>
        </authorList>
    </citation>
    <scope>NUCLEOTIDE SEQUENCE [LARGE SCALE GENOMIC DNA]</scope>
    <source>
        <strain evidence="4 5">FDAARGOS_1161</strain>
    </source>
</reference>
<dbReference type="PANTHER" id="PTHR48106">
    <property type="entry name" value="QUINONE OXIDOREDUCTASE PIG3-RELATED"/>
    <property type="match status" value="1"/>
</dbReference>
<dbReference type="EMBL" id="CP068053">
    <property type="protein sequence ID" value="QQT01861.1"/>
    <property type="molecule type" value="Genomic_DNA"/>
</dbReference>
<dbReference type="SUPFAM" id="SSF51735">
    <property type="entry name" value="NAD(P)-binding Rossmann-fold domains"/>
    <property type="match status" value="1"/>
</dbReference>
<dbReference type="Gene3D" id="3.40.50.720">
    <property type="entry name" value="NAD(P)-binding Rossmann-like Domain"/>
    <property type="match status" value="1"/>
</dbReference>
<keyword evidence="2" id="KW-0560">Oxidoreductase</keyword>
<dbReference type="SUPFAM" id="SSF50129">
    <property type="entry name" value="GroES-like"/>
    <property type="match status" value="1"/>
</dbReference>
<dbReference type="InterPro" id="IPR036291">
    <property type="entry name" value="NAD(P)-bd_dom_sf"/>
</dbReference>
<evidence type="ECO:0000313" key="4">
    <source>
        <dbReference type="EMBL" id="QQT01861.1"/>
    </source>
</evidence>
<sequence length="326" mass="34909">MKAIIVTDFGSPDVLRYVDMDIPVITPSQVLIRVEKTSVNYADVKSRYGKKGSNVFPFVPGLDAAGVIVEVGSEVDNLKIGQRVMAFPSGGSYSEYVAAEAMLTFELPDQVDFEMAAACPTVAFLSYKLLVDIARIEPGETILIHSASGGVGTTAIQLAKILGAGTIIGTVGSESKAAVAQHAGADHVFCYENEDFADKVNRITEGKGVQIVLDSVAGPITQRSLACLASYGRLIQFGNSSGQPGIIQTSDLHSSCRSILGFSLGTTRINRPESLRHTAKQVLNYLKDGQLNIKISYQFPLEEAEAAHKLIESRLSTGKIVLDVKK</sequence>
<dbReference type="InterPro" id="IPR013149">
    <property type="entry name" value="ADH-like_C"/>
</dbReference>
<dbReference type="AlphaFoldDB" id="A0A974NQ95"/>
<dbReference type="RefSeq" id="WP_040373564.1">
    <property type="nucleotide sequence ID" value="NZ_CP068053.1"/>
</dbReference>
<dbReference type="GO" id="GO:0005829">
    <property type="term" value="C:cytosol"/>
    <property type="evidence" value="ECO:0007669"/>
    <property type="project" value="TreeGrafter"/>
</dbReference>
<dbReference type="GO" id="GO:0035925">
    <property type="term" value="F:mRNA 3'-UTR AU-rich region binding"/>
    <property type="evidence" value="ECO:0007669"/>
    <property type="project" value="TreeGrafter"/>
</dbReference>
<dbReference type="GO" id="GO:0008270">
    <property type="term" value="F:zinc ion binding"/>
    <property type="evidence" value="ECO:0007669"/>
    <property type="project" value="InterPro"/>
</dbReference>
<dbReference type="Gene3D" id="3.90.180.10">
    <property type="entry name" value="Medium-chain alcohol dehydrogenases, catalytic domain"/>
    <property type="match status" value="1"/>
</dbReference>
<dbReference type="PANTHER" id="PTHR48106:SF13">
    <property type="entry name" value="QUINONE OXIDOREDUCTASE-RELATED"/>
    <property type="match status" value="1"/>
</dbReference>
<keyword evidence="5" id="KW-1185">Reference proteome</keyword>
<dbReference type="Proteomes" id="UP000595254">
    <property type="component" value="Chromosome"/>
</dbReference>
<dbReference type="InterPro" id="IPR011032">
    <property type="entry name" value="GroES-like_sf"/>
</dbReference>
<dbReference type="SMART" id="SM00829">
    <property type="entry name" value="PKS_ER"/>
    <property type="match status" value="1"/>
</dbReference>
<organism evidence="4 5">
    <name type="scientific">Peribacillus psychrosaccharolyticus</name>
    <name type="common">Bacillus psychrosaccharolyticus</name>
    <dbReference type="NCBI Taxonomy" id="1407"/>
    <lineage>
        <taxon>Bacteria</taxon>
        <taxon>Bacillati</taxon>
        <taxon>Bacillota</taxon>
        <taxon>Bacilli</taxon>
        <taxon>Bacillales</taxon>
        <taxon>Bacillaceae</taxon>
        <taxon>Peribacillus</taxon>
    </lineage>
</organism>
<gene>
    <name evidence="4" type="ORF">I6J18_08460</name>
</gene>
<evidence type="ECO:0000256" key="2">
    <source>
        <dbReference type="ARBA" id="ARBA00023002"/>
    </source>
</evidence>
<dbReference type="Pfam" id="PF08240">
    <property type="entry name" value="ADH_N"/>
    <property type="match status" value="1"/>
</dbReference>
<proteinExistence type="predicted"/>